<name>A0A9W6SH38_9ACTN</name>
<comment type="caution">
    <text evidence="2">The sequence shown here is derived from an EMBL/GenBank/DDBJ whole genome shotgun (WGS) entry which is preliminary data.</text>
</comment>
<feature type="region of interest" description="Disordered" evidence="1">
    <location>
        <begin position="444"/>
        <end position="478"/>
    </location>
</feature>
<protein>
    <submittedName>
        <fullName evidence="2">Uncharacterized protein</fullName>
    </submittedName>
</protein>
<evidence type="ECO:0000313" key="3">
    <source>
        <dbReference type="Proteomes" id="UP001165079"/>
    </source>
</evidence>
<sequence>MTGPYASFKAETKVLVENGVNRMEDALACEAARLLLLEVGSVPAAAFGAIAKFSTEMHRDWTEQFAARCAELESIRDALWAAGSGLLRVAAGYENTDIEVAYLIGNSWSVQGTAVGSYLDTLFAVYGGLTYPAHGSFPADFRSLRDTVAASSGGDGFDFASPVETPVLPTYSQETVLESIPFETKWAWPWEDEWPWPWESEYYESALTTTVEVPKVSIAADPGVEADKLVAFVMDDTKGNALALGEAIIEFEDGSTGGRPMQDMIVPAWTASAKVFASRQPSIQAVASAVAEIAERVINQSGRLNTYWEGVGAASYLSKDQSGLAPLMGAYLQGLSARIDWLTTRSSKVSVTIESIRNLFADGALKQVEAVNAANDEYRKAVASVLGGDPASSVKTAIEAVFSVYTASRKMDADMVRAEIEEEKGSIAHKLGVGLGELYLEPRRFQPPGGGPGWSEPGLWKNKGGALPAYSTEQESGS</sequence>
<dbReference type="Proteomes" id="UP001165079">
    <property type="component" value="Unassembled WGS sequence"/>
</dbReference>
<proteinExistence type="predicted"/>
<dbReference type="RefSeq" id="WP_285662158.1">
    <property type="nucleotide sequence ID" value="NZ_BSTX01000001.1"/>
</dbReference>
<evidence type="ECO:0000256" key="1">
    <source>
        <dbReference type="SAM" id="MobiDB-lite"/>
    </source>
</evidence>
<dbReference type="AlphaFoldDB" id="A0A9W6SH38"/>
<organism evidence="2 3">
    <name type="scientific">Actinorhabdospora filicis</name>
    <dbReference type="NCBI Taxonomy" id="1785913"/>
    <lineage>
        <taxon>Bacteria</taxon>
        <taxon>Bacillati</taxon>
        <taxon>Actinomycetota</taxon>
        <taxon>Actinomycetes</taxon>
        <taxon>Micromonosporales</taxon>
        <taxon>Micromonosporaceae</taxon>
        <taxon>Actinorhabdospora</taxon>
    </lineage>
</organism>
<evidence type="ECO:0000313" key="2">
    <source>
        <dbReference type="EMBL" id="GLZ77020.1"/>
    </source>
</evidence>
<gene>
    <name evidence="2" type="ORF">Afil01_18270</name>
</gene>
<keyword evidence="3" id="KW-1185">Reference proteome</keyword>
<reference evidence="2" key="1">
    <citation type="submission" date="2023-03" db="EMBL/GenBank/DDBJ databases">
        <title>Actinorhabdospora filicis NBRC 111898.</title>
        <authorList>
            <person name="Ichikawa N."/>
            <person name="Sato H."/>
            <person name="Tonouchi N."/>
        </authorList>
    </citation>
    <scope>NUCLEOTIDE SEQUENCE</scope>
    <source>
        <strain evidence="2">NBRC 111898</strain>
    </source>
</reference>
<accession>A0A9W6SH38</accession>
<dbReference type="EMBL" id="BSTX01000001">
    <property type="protein sequence ID" value="GLZ77020.1"/>
    <property type="molecule type" value="Genomic_DNA"/>
</dbReference>